<name>A0A8A1LDF8_AJEC8</name>
<proteinExistence type="predicted"/>
<accession>A0A8A1LDF8</accession>
<evidence type="ECO:0000313" key="1">
    <source>
        <dbReference type="EMBL" id="QSS52099.1"/>
    </source>
</evidence>
<dbReference type="VEuPathDB" id="FungiDB:I7I53_07607"/>
<dbReference type="EMBL" id="CP069103">
    <property type="protein sequence ID" value="QSS52099.1"/>
    <property type="molecule type" value="Genomic_DNA"/>
</dbReference>
<reference evidence="1" key="1">
    <citation type="submission" date="2021-01" db="EMBL/GenBank/DDBJ databases">
        <title>Chromosome-level genome assembly of a human fungal pathogen reveals clustering of transcriptionally co-regulated genes.</title>
        <authorList>
            <person name="Voorhies M."/>
            <person name="Cohen S."/>
            <person name="Shea T.P."/>
            <person name="Petrus S."/>
            <person name="Munoz J.F."/>
            <person name="Poplawski S."/>
            <person name="Goldman W.E."/>
            <person name="Michael T."/>
            <person name="Cuomo C.A."/>
            <person name="Sil A."/>
            <person name="Beyhan S."/>
        </authorList>
    </citation>
    <scope>NUCLEOTIDE SEQUENCE</scope>
    <source>
        <strain evidence="1">H88</strain>
    </source>
</reference>
<organism evidence="1 2">
    <name type="scientific">Ajellomyces capsulatus (strain H88)</name>
    <name type="common">Darling's disease fungus</name>
    <name type="synonym">Histoplasma capsulatum</name>
    <dbReference type="NCBI Taxonomy" id="544711"/>
    <lineage>
        <taxon>Eukaryota</taxon>
        <taxon>Fungi</taxon>
        <taxon>Dikarya</taxon>
        <taxon>Ascomycota</taxon>
        <taxon>Pezizomycotina</taxon>
        <taxon>Eurotiomycetes</taxon>
        <taxon>Eurotiomycetidae</taxon>
        <taxon>Onygenales</taxon>
        <taxon>Ajellomycetaceae</taxon>
        <taxon>Histoplasma</taxon>
    </lineage>
</organism>
<evidence type="ECO:0000313" key="2">
    <source>
        <dbReference type="Proteomes" id="UP000663419"/>
    </source>
</evidence>
<protein>
    <submittedName>
        <fullName evidence="1">Uncharacterized protein</fullName>
    </submittedName>
</protein>
<dbReference type="Proteomes" id="UP000663419">
    <property type="component" value="Chromosome 2"/>
</dbReference>
<dbReference type="AlphaFoldDB" id="A0A8A1LDF8"/>
<sequence>MTSIKSLGFDIAKGKRIRRWLGLVDSHVAVRYSTDGCSFETAGRTWKPQSAFCCSDSNVMKVFGMKILQKMPLAGHVLG</sequence>
<gene>
    <name evidence="1" type="ORF">I7I53_07607</name>
</gene>